<proteinExistence type="predicted"/>
<dbReference type="GO" id="GO:0003677">
    <property type="term" value="F:DNA binding"/>
    <property type="evidence" value="ECO:0007669"/>
    <property type="project" value="UniProtKB-KW"/>
</dbReference>
<sequence length="143" mass="16053">MAFGEKIKSLRKSKGMNQTQLANALGVSPRTIRGWEAEGRYPKQHELYQKLADTLECDISYLMTEGEAFITEAAEQYGSRGAKQAQQILEQAAAMFAGGELTDDDKTAFMDEIQMLYLDSKKRAKKFTPKKYLRQDDASGAEN</sequence>
<dbReference type="PROSITE" id="PS50943">
    <property type="entry name" value="HTH_CROC1"/>
    <property type="match status" value="1"/>
</dbReference>
<reference evidence="3" key="1">
    <citation type="journal article" date="2021" name="PeerJ">
        <title>Extensive microbial diversity within the chicken gut microbiome revealed by metagenomics and culture.</title>
        <authorList>
            <person name="Gilroy R."/>
            <person name="Ravi A."/>
            <person name="Getino M."/>
            <person name="Pursley I."/>
            <person name="Horton D.L."/>
            <person name="Alikhan N.F."/>
            <person name="Baker D."/>
            <person name="Gharbi K."/>
            <person name="Hall N."/>
            <person name="Watson M."/>
            <person name="Adriaenssens E.M."/>
            <person name="Foster-Nyarko E."/>
            <person name="Jarju S."/>
            <person name="Secka A."/>
            <person name="Antonio M."/>
            <person name="Oren A."/>
            <person name="Chaudhuri R.R."/>
            <person name="La Ragione R."/>
            <person name="Hildebrand F."/>
            <person name="Pallen M.J."/>
        </authorList>
    </citation>
    <scope>NUCLEOTIDE SEQUENCE</scope>
    <source>
        <strain evidence="3">ChiSxjej6B18-287</strain>
    </source>
</reference>
<keyword evidence="1" id="KW-0238">DNA-binding</keyword>
<dbReference type="Gene3D" id="1.10.260.40">
    <property type="entry name" value="lambda repressor-like DNA-binding domains"/>
    <property type="match status" value="1"/>
</dbReference>
<name>A0A9D2N8X4_9FIRM</name>
<organism evidence="3 4">
    <name type="scientific">Candidatus Blautia merdigallinarum</name>
    <dbReference type="NCBI Taxonomy" id="2838495"/>
    <lineage>
        <taxon>Bacteria</taxon>
        <taxon>Bacillati</taxon>
        <taxon>Bacillota</taxon>
        <taxon>Clostridia</taxon>
        <taxon>Lachnospirales</taxon>
        <taxon>Lachnospiraceae</taxon>
        <taxon>Blautia</taxon>
    </lineage>
</organism>
<dbReference type="SUPFAM" id="SSF47413">
    <property type="entry name" value="lambda repressor-like DNA-binding domains"/>
    <property type="match status" value="1"/>
</dbReference>
<dbReference type="InterPro" id="IPR001387">
    <property type="entry name" value="Cro/C1-type_HTH"/>
</dbReference>
<evidence type="ECO:0000313" key="3">
    <source>
        <dbReference type="EMBL" id="HJC11583.1"/>
    </source>
</evidence>
<evidence type="ECO:0000256" key="1">
    <source>
        <dbReference type="ARBA" id="ARBA00023125"/>
    </source>
</evidence>
<protein>
    <submittedName>
        <fullName evidence="3">Helix-turn-helix domain-containing protein</fullName>
    </submittedName>
</protein>
<dbReference type="Proteomes" id="UP000823893">
    <property type="component" value="Unassembled WGS sequence"/>
</dbReference>
<dbReference type="SMART" id="SM00530">
    <property type="entry name" value="HTH_XRE"/>
    <property type="match status" value="1"/>
</dbReference>
<evidence type="ECO:0000259" key="2">
    <source>
        <dbReference type="PROSITE" id="PS50943"/>
    </source>
</evidence>
<feature type="domain" description="HTH cro/C1-type" evidence="2">
    <location>
        <begin position="7"/>
        <end position="62"/>
    </location>
</feature>
<dbReference type="PANTHER" id="PTHR46558:SF11">
    <property type="entry name" value="HTH-TYPE TRANSCRIPTIONAL REGULATOR XRE"/>
    <property type="match status" value="1"/>
</dbReference>
<evidence type="ECO:0000313" key="4">
    <source>
        <dbReference type="Proteomes" id="UP000823893"/>
    </source>
</evidence>
<dbReference type="EMBL" id="DWWV01000169">
    <property type="protein sequence ID" value="HJC11583.1"/>
    <property type="molecule type" value="Genomic_DNA"/>
</dbReference>
<dbReference type="InterPro" id="IPR010982">
    <property type="entry name" value="Lambda_DNA-bd_dom_sf"/>
</dbReference>
<dbReference type="Pfam" id="PF01381">
    <property type="entry name" value="HTH_3"/>
    <property type="match status" value="1"/>
</dbReference>
<dbReference type="PANTHER" id="PTHR46558">
    <property type="entry name" value="TRACRIPTIONAL REGULATORY PROTEIN-RELATED-RELATED"/>
    <property type="match status" value="1"/>
</dbReference>
<dbReference type="CDD" id="cd00093">
    <property type="entry name" value="HTH_XRE"/>
    <property type="match status" value="1"/>
</dbReference>
<reference evidence="3" key="2">
    <citation type="submission" date="2021-04" db="EMBL/GenBank/DDBJ databases">
        <authorList>
            <person name="Gilroy R."/>
        </authorList>
    </citation>
    <scope>NUCLEOTIDE SEQUENCE</scope>
    <source>
        <strain evidence="3">ChiSxjej6B18-287</strain>
    </source>
</reference>
<gene>
    <name evidence="3" type="ORF">H9935_12425</name>
</gene>
<accession>A0A9D2N8X4</accession>
<comment type="caution">
    <text evidence="3">The sequence shown here is derived from an EMBL/GenBank/DDBJ whole genome shotgun (WGS) entry which is preliminary data.</text>
</comment>
<dbReference type="AlphaFoldDB" id="A0A9D2N8X4"/>